<organism evidence="1">
    <name type="scientific">marine sediment metagenome</name>
    <dbReference type="NCBI Taxonomy" id="412755"/>
    <lineage>
        <taxon>unclassified sequences</taxon>
        <taxon>metagenomes</taxon>
        <taxon>ecological metagenomes</taxon>
    </lineage>
</organism>
<dbReference type="InterPro" id="IPR041854">
    <property type="entry name" value="BFD-like_2Fe2S-bd_dom_sf"/>
</dbReference>
<dbReference type="AlphaFoldDB" id="X0W3W0"/>
<name>X0W3W0_9ZZZZ</name>
<reference evidence="1" key="1">
    <citation type="journal article" date="2014" name="Front. Microbiol.">
        <title>High frequency of phylogenetically diverse reductive dehalogenase-homologous genes in deep subseafloor sedimentary metagenomes.</title>
        <authorList>
            <person name="Kawai M."/>
            <person name="Futagami T."/>
            <person name="Toyoda A."/>
            <person name="Takaki Y."/>
            <person name="Nishi S."/>
            <person name="Hori S."/>
            <person name="Arai W."/>
            <person name="Tsubouchi T."/>
            <person name="Morono Y."/>
            <person name="Uchiyama I."/>
            <person name="Ito T."/>
            <person name="Fujiyama A."/>
            <person name="Inagaki F."/>
            <person name="Takami H."/>
        </authorList>
    </citation>
    <scope>NUCLEOTIDE SEQUENCE</scope>
    <source>
        <strain evidence="1">Expedition CK06-06</strain>
    </source>
</reference>
<sequence>MDYSMIAIEDDYMSNLVCYCFEYTDEDIKQDLAANGRSLIMEKITAEKKVGACQCATKNPGGN</sequence>
<evidence type="ECO:0000313" key="1">
    <source>
        <dbReference type="EMBL" id="GAG25519.1"/>
    </source>
</evidence>
<evidence type="ECO:0008006" key="2">
    <source>
        <dbReference type="Google" id="ProtNLM"/>
    </source>
</evidence>
<proteinExistence type="predicted"/>
<dbReference type="EMBL" id="BARS01034729">
    <property type="protein sequence ID" value="GAG25519.1"/>
    <property type="molecule type" value="Genomic_DNA"/>
</dbReference>
<protein>
    <recommendedName>
        <fullName evidence="2">BFD-like (2Fe-2S) protein</fullName>
    </recommendedName>
</protein>
<accession>X0W3W0</accession>
<gene>
    <name evidence="1" type="ORF">S01H1_53614</name>
</gene>
<dbReference type="Gene3D" id="1.10.10.1100">
    <property type="entry name" value="BFD-like [2Fe-2S]-binding domain"/>
    <property type="match status" value="1"/>
</dbReference>
<comment type="caution">
    <text evidence="1">The sequence shown here is derived from an EMBL/GenBank/DDBJ whole genome shotgun (WGS) entry which is preliminary data.</text>
</comment>